<feature type="signal peptide" evidence="1">
    <location>
        <begin position="1"/>
        <end position="22"/>
    </location>
</feature>
<evidence type="ECO:0000313" key="4">
    <source>
        <dbReference type="Proteomes" id="UP000185766"/>
    </source>
</evidence>
<feature type="domain" description="Autotransporter" evidence="2">
    <location>
        <begin position="487"/>
        <end position="759"/>
    </location>
</feature>
<dbReference type="Pfam" id="PF03797">
    <property type="entry name" value="Autotransporter"/>
    <property type="match status" value="1"/>
</dbReference>
<keyword evidence="4" id="KW-1185">Reference proteome</keyword>
<dbReference type="GO" id="GO:0019867">
    <property type="term" value="C:outer membrane"/>
    <property type="evidence" value="ECO:0007669"/>
    <property type="project" value="InterPro"/>
</dbReference>
<keyword evidence="1" id="KW-0732">Signal</keyword>
<gene>
    <name evidence="3" type="ORF">SAMN05216214_12215</name>
</gene>
<sequence length="759" mass="78888">MFTLHKTALAIAITAASSQVLAETIDVSSSGPFLRGATTLAATELVGTTNHTFATDSQDFAVFVRTTINGELTNSADITAQGNHVFALSLDQVTATTLINNNRLAVIGASGNALNVEDVRFSADMQNKGQLLVTGADAVGVDFLWSQLPAFINSGTISAEGSQAIGIKVEDSLFADTTNVHETGLINTGTIRGTDTAISIGNQPRQLGALQINQKAGLIEGGTTAIKAQNNATLNWTGGTIRGDLDGLFSINVEGDVRFDGALMRTHNVGLLDISSGTLTLVKPHTQLESDLYLSGSGQGALEMLLGSSTVASQPVLNVTGSAEFGNGSQIKLTPRPNDFASSTPATNYLLVRTGGSIDNQGLSVQSTSALLEVKSFNVSSNTVEALVAAKSDQGVIDTVKTGGGNQSAQRAQVAFTNSVLSKLDPNDPVYKAFANATSNEQVAVLAKQLAPQTNGGSTQGARSALGATTGAIGGRSSAGRGAAAGDVLQEKGLWLQALHSDADQDMRDGIAGYDADSKGIAIGADGKLNEQTTIGLAYSYLDTDVRSDDGNKTQVDSHALTAYASWQDGPWFVDGSLTYGVNDNESKRYVAGTEAKGDYDSDLLGVNALAGYVYRLNDTLLLEPRVAARYSNVDIDSYREKGSAAALDVGAARFEVGELGAGVRMAGAFALGQGTLEPEAKLMAYHDVIGDKTDSTSSFTLGGTPFVTSGASPVRDSYEAGVGVTYKLGALSLGASYDYLGKTDFNADTFNAKVRYDF</sequence>
<dbReference type="SMART" id="SM00869">
    <property type="entry name" value="Autotransporter"/>
    <property type="match status" value="1"/>
</dbReference>
<accession>A0A1H7T225</accession>
<reference evidence="3 4" key="1">
    <citation type="submission" date="2016-10" db="EMBL/GenBank/DDBJ databases">
        <authorList>
            <person name="de Groot N.N."/>
        </authorList>
    </citation>
    <scope>NUCLEOTIDE SEQUENCE [LARGE SCALE GENOMIC DNA]</scope>
    <source>
        <strain evidence="3 4">JCM 19513</strain>
    </source>
</reference>
<dbReference type="SUPFAM" id="SSF103515">
    <property type="entry name" value="Autotransporter"/>
    <property type="match status" value="1"/>
</dbReference>
<name>A0A1H7T225_9GAMM</name>
<dbReference type="AlphaFoldDB" id="A0A1H7T225"/>
<dbReference type="Gene3D" id="2.40.128.130">
    <property type="entry name" value="Autotransporter beta-domain"/>
    <property type="match status" value="1"/>
</dbReference>
<organism evidence="3 4">
    <name type="scientific">Atopomonas hussainii</name>
    <dbReference type="NCBI Taxonomy" id="1429083"/>
    <lineage>
        <taxon>Bacteria</taxon>
        <taxon>Pseudomonadati</taxon>
        <taxon>Pseudomonadota</taxon>
        <taxon>Gammaproteobacteria</taxon>
        <taxon>Pseudomonadales</taxon>
        <taxon>Pseudomonadaceae</taxon>
        <taxon>Atopomonas</taxon>
    </lineage>
</organism>
<dbReference type="Proteomes" id="UP000185766">
    <property type="component" value="Unassembled WGS sequence"/>
</dbReference>
<evidence type="ECO:0000256" key="1">
    <source>
        <dbReference type="SAM" id="SignalP"/>
    </source>
</evidence>
<dbReference type="NCBIfam" id="TIGR01414">
    <property type="entry name" value="autotrans_barl"/>
    <property type="match status" value="1"/>
</dbReference>
<protein>
    <submittedName>
        <fullName evidence="3">Outer membrane autotransporter barrel domain-containing protein</fullName>
    </submittedName>
</protein>
<evidence type="ECO:0000259" key="2">
    <source>
        <dbReference type="PROSITE" id="PS51208"/>
    </source>
</evidence>
<dbReference type="InterPro" id="IPR006315">
    <property type="entry name" value="OM_autotransptr_brl_dom"/>
</dbReference>
<evidence type="ECO:0000313" key="3">
    <source>
        <dbReference type="EMBL" id="SEL78768.1"/>
    </source>
</evidence>
<proteinExistence type="predicted"/>
<dbReference type="RefSeq" id="WP_083394366.1">
    <property type="nucleotide sequence ID" value="NZ_FOAS01000022.1"/>
</dbReference>
<dbReference type="PROSITE" id="PS51208">
    <property type="entry name" value="AUTOTRANSPORTER"/>
    <property type="match status" value="1"/>
</dbReference>
<feature type="chain" id="PRO_5010300229" evidence="1">
    <location>
        <begin position="23"/>
        <end position="759"/>
    </location>
</feature>
<dbReference type="EMBL" id="FOAS01000022">
    <property type="protein sequence ID" value="SEL78768.1"/>
    <property type="molecule type" value="Genomic_DNA"/>
</dbReference>
<dbReference type="STRING" id="1429083.GCA_001885685_02228"/>
<dbReference type="InterPro" id="IPR005546">
    <property type="entry name" value="Autotransporte_beta"/>
</dbReference>
<dbReference type="InterPro" id="IPR036709">
    <property type="entry name" value="Autotransporte_beta_dom_sf"/>
</dbReference>